<name>A0A6P1KR30_FAUOS</name>
<dbReference type="NCBIfam" id="TIGR03353">
    <property type="entry name" value="VI_chp_4"/>
    <property type="match status" value="1"/>
</dbReference>
<gene>
    <name evidence="1" type="primary">tssK</name>
    <name evidence="1" type="ORF">GSF12_11975</name>
</gene>
<dbReference type="AlphaFoldDB" id="A0A6P1KR30"/>
<proteinExistence type="predicted"/>
<dbReference type="Pfam" id="PF05936">
    <property type="entry name" value="T6SS_VasE"/>
    <property type="match status" value="1"/>
</dbReference>
<dbReference type="InterPro" id="IPR010263">
    <property type="entry name" value="T6SS_TssK"/>
</dbReference>
<geneLocation type="plasmid" evidence="1">
    <name>p1</name>
</geneLocation>
<organism evidence="1">
    <name type="scientific">Faucicola osloensis</name>
    <name type="common">Moraxella osloensis</name>
    <dbReference type="NCBI Taxonomy" id="34062"/>
    <lineage>
        <taxon>Bacteria</taxon>
        <taxon>Pseudomonadati</taxon>
        <taxon>Pseudomonadota</taxon>
        <taxon>Gammaproteobacteria</taxon>
        <taxon>Moraxellales</taxon>
        <taxon>Moraxellaceae</taxon>
        <taxon>Faucicola</taxon>
    </lineage>
</organism>
<dbReference type="EMBL" id="CP047227">
    <property type="protein sequence ID" value="QHG10714.1"/>
    <property type="molecule type" value="Genomic_DNA"/>
</dbReference>
<dbReference type="PANTHER" id="PTHR35566:SF1">
    <property type="entry name" value="TYPE VI SECRETION SYSTEM BASEPLATE COMPONENT TSSK1"/>
    <property type="match status" value="1"/>
</dbReference>
<accession>A0A6P1KR30</accession>
<keyword evidence="1" id="KW-0614">Plasmid</keyword>
<evidence type="ECO:0000313" key="1">
    <source>
        <dbReference type="EMBL" id="QHG10714.1"/>
    </source>
</evidence>
<sequence>MSILNSKVVWSEGIFITPQHFQQQERYFEDRINESLKILQAFYYGVHDIQFDQNGLNQGIVKVNRLTAVLKDGRLVTFNERELAHLSITLKPNTKTQPLYLMIPELSANINEISFDHESNTQHRYQGFEKTVRDSTNIDFDPRTLMLANLNPSLMIEEELVQTHSALVIGQVGSNHNQEVFLDEKFIPPTLNSQKQPLLKDHINEVYGLLSQKSRNLAIGVNDPNRGGAVEIIDFLMLQTVNRYLAYLQHENYAAKGTHPETLFINLSKLCADLMTFLPERKMGDLPRYDHDDLATCFAQLMSNLRISLSTVMEQRIIRIPLERRDEATHVAQTPNKTLLDMANFVLAAKADLPSEVLRQRVPSTMKISSVEKIQELIAYHLPGIKLNPLSVAPRELPYHSGYIYFELDKDTDMWQLFNDTSGMAFHLAGDFPNIDLEFWVIKPTNH</sequence>
<dbReference type="PANTHER" id="PTHR35566">
    <property type="entry name" value="BLR3599 PROTEIN"/>
    <property type="match status" value="1"/>
</dbReference>
<reference evidence="1" key="1">
    <citation type="journal article" date="2020" name="Microbiol. Resour. Announc.">
        <title>Complete Genome Sequence of Moraxella osloensis Strain YV1, Isolated from an Australian Wastewater Treatment Plant.</title>
        <authorList>
            <person name="Batinovic S."/>
            <person name="Rice D.T.F."/>
            <person name="Seviour R.J."/>
            <person name="Petrovski S."/>
        </authorList>
    </citation>
    <scope>NUCLEOTIDE SEQUENCE</scope>
    <source>
        <strain evidence="1">YV1</strain>
    </source>
</reference>
<protein>
    <submittedName>
        <fullName evidence="1">Type VI secretion system baseplate subunit TssK</fullName>
    </submittedName>
</protein>